<dbReference type="GO" id="GO:0048013">
    <property type="term" value="P:ephrin receptor signaling pathway"/>
    <property type="evidence" value="ECO:0007669"/>
    <property type="project" value="TreeGrafter"/>
</dbReference>
<evidence type="ECO:0000256" key="4">
    <source>
        <dbReference type="ARBA" id="ARBA00023157"/>
    </source>
</evidence>
<comment type="caution">
    <text evidence="10">The sequence shown here is derived from an EMBL/GenBank/DDBJ whole genome shotgun (WGS) entry which is preliminary data.</text>
</comment>
<evidence type="ECO:0000313" key="11">
    <source>
        <dbReference type="Proteomes" id="UP001249851"/>
    </source>
</evidence>
<organism evidence="10 11">
    <name type="scientific">Acropora cervicornis</name>
    <name type="common">Staghorn coral</name>
    <dbReference type="NCBI Taxonomy" id="6130"/>
    <lineage>
        <taxon>Eukaryota</taxon>
        <taxon>Metazoa</taxon>
        <taxon>Cnidaria</taxon>
        <taxon>Anthozoa</taxon>
        <taxon>Hexacorallia</taxon>
        <taxon>Scleractinia</taxon>
        <taxon>Astrocoeniina</taxon>
        <taxon>Acroporidae</taxon>
        <taxon>Acropora</taxon>
    </lineage>
</organism>
<dbReference type="PROSITE" id="PS51551">
    <property type="entry name" value="EPHRIN_RBD_2"/>
    <property type="match status" value="1"/>
</dbReference>
<dbReference type="PANTHER" id="PTHR11304:SF29">
    <property type="entry name" value="EPHRIN"/>
    <property type="match status" value="1"/>
</dbReference>
<evidence type="ECO:0000256" key="7">
    <source>
        <dbReference type="SAM" id="Phobius"/>
    </source>
</evidence>
<keyword evidence="5" id="KW-0325">Glycoprotein</keyword>
<comment type="caution">
    <text evidence="6">Lacks conserved residue(s) required for the propagation of feature annotation.</text>
</comment>
<keyword evidence="7" id="KW-1133">Transmembrane helix</keyword>
<comment type="similarity">
    <text evidence="6">Belongs to the ephrin family.</text>
</comment>
<protein>
    <submittedName>
        <fullName evidence="10">Ephrin-B1</fullName>
    </submittedName>
</protein>
<keyword evidence="3 7" id="KW-0472">Membrane</keyword>
<proteinExistence type="inferred from homology"/>
<feature type="domain" description="Ephrin RBD" evidence="9">
    <location>
        <begin position="22"/>
        <end position="174"/>
    </location>
</feature>
<feature type="transmembrane region" description="Helical" evidence="7">
    <location>
        <begin position="393"/>
        <end position="413"/>
    </location>
</feature>
<dbReference type="InterPro" id="IPR008972">
    <property type="entry name" value="Cupredoxin"/>
</dbReference>
<evidence type="ECO:0000256" key="3">
    <source>
        <dbReference type="ARBA" id="ARBA00023136"/>
    </source>
</evidence>
<evidence type="ECO:0000256" key="1">
    <source>
        <dbReference type="ARBA" id="ARBA00004370"/>
    </source>
</evidence>
<dbReference type="Proteomes" id="UP001249851">
    <property type="component" value="Unassembled WGS sequence"/>
</dbReference>
<reference evidence="10" key="1">
    <citation type="journal article" date="2023" name="G3 (Bethesda)">
        <title>Whole genome assembly and annotation of the endangered Caribbean coral Acropora cervicornis.</title>
        <authorList>
            <person name="Selwyn J.D."/>
            <person name="Vollmer S.V."/>
        </authorList>
    </citation>
    <scope>NUCLEOTIDE SEQUENCE</scope>
    <source>
        <strain evidence="10">K2</strain>
    </source>
</reference>
<name>A0AAD9PZB7_ACRCE</name>
<gene>
    <name evidence="10" type="ORF">P5673_027243</name>
</gene>
<keyword evidence="2 8" id="KW-0732">Signal</keyword>
<evidence type="ECO:0000256" key="6">
    <source>
        <dbReference type="PROSITE-ProRule" id="PRU00884"/>
    </source>
</evidence>
<dbReference type="EMBL" id="JARQWQ010000093">
    <property type="protein sequence ID" value="KAK2551819.1"/>
    <property type="molecule type" value="Genomic_DNA"/>
</dbReference>
<reference evidence="10" key="2">
    <citation type="journal article" date="2023" name="Science">
        <title>Genomic signatures of disease resistance in endangered staghorn corals.</title>
        <authorList>
            <person name="Vollmer S.V."/>
            <person name="Selwyn J.D."/>
            <person name="Despard B.A."/>
            <person name="Roesel C.L."/>
        </authorList>
    </citation>
    <scope>NUCLEOTIDE SEQUENCE</scope>
    <source>
        <strain evidence="10">K2</strain>
    </source>
</reference>
<keyword evidence="4" id="KW-1015">Disulfide bond</keyword>
<evidence type="ECO:0000313" key="10">
    <source>
        <dbReference type="EMBL" id="KAK2551819.1"/>
    </source>
</evidence>
<accession>A0AAD9PZB7</accession>
<dbReference type="SUPFAM" id="SSF49503">
    <property type="entry name" value="Cupredoxins"/>
    <property type="match status" value="1"/>
</dbReference>
<sequence length="450" mass="48369">MESTLYILLGLLVCLSFLSGSDIYPSIHWIPQNPLFETDGNICGPGPRHLKVQLNSKISFICPNLATVLQKSTTAIQTSEMYENLWFLENKTAFDACDTSLDPKARRLLTCTSPTTLVFSTMIFLQFTAEKDGLVFQGGRTYYLIATSDGTQSHLNDGSGGHCNDTENNVNMKIEVYVCKKGNQTATDPKCAIDVGNLRCPSATTVTPSSSVADAIASSQTMPAIEESSSRLTLHPSMSATVSASRQSGITKTDSSGVMTSCPNICDWTACFEELAKTPVSPHIASSITNISITLDVLSYSPTLLPSDTSTDSNQLETISSSRLFQPVMPAGTLESFATSLTTTISPTVASQDMCEQCKTSCSSNTSSILGAQQEQLSGNKNSNSSGAWRTTALFFAAIVSLVFIGIIGIIIYKNNKGCFRRPRRGIAPCEGTSKEMQLKYSQGSSNQIP</sequence>
<comment type="subcellular location">
    <subcellularLocation>
        <location evidence="1">Membrane</location>
    </subcellularLocation>
</comment>
<dbReference type="GO" id="GO:0007411">
    <property type="term" value="P:axon guidance"/>
    <property type="evidence" value="ECO:0007669"/>
    <property type="project" value="TreeGrafter"/>
</dbReference>
<dbReference type="AlphaFoldDB" id="A0AAD9PZB7"/>
<evidence type="ECO:0000256" key="5">
    <source>
        <dbReference type="ARBA" id="ARBA00023180"/>
    </source>
</evidence>
<dbReference type="GO" id="GO:0046875">
    <property type="term" value="F:ephrin receptor binding"/>
    <property type="evidence" value="ECO:0007669"/>
    <property type="project" value="TreeGrafter"/>
</dbReference>
<evidence type="ECO:0000256" key="8">
    <source>
        <dbReference type="SAM" id="SignalP"/>
    </source>
</evidence>
<feature type="signal peptide" evidence="8">
    <location>
        <begin position="1"/>
        <end position="20"/>
    </location>
</feature>
<dbReference type="GO" id="GO:0005886">
    <property type="term" value="C:plasma membrane"/>
    <property type="evidence" value="ECO:0007669"/>
    <property type="project" value="TreeGrafter"/>
</dbReference>
<evidence type="ECO:0000259" key="9">
    <source>
        <dbReference type="PROSITE" id="PS51551"/>
    </source>
</evidence>
<dbReference type="InterPro" id="IPR001799">
    <property type="entry name" value="Ephrin_RBD"/>
</dbReference>
<dbReference type="Pfam" id="PF00812">
    <property type="entry name" value="Ephrin"/>
    <property type="match status" value="1"/>
</dbReference>
<evidence type="ECO:0000256" key="2">
    <source>
        <dbReference type="ARBA" id="ARBA00022729"/>
    </source>
</evidence>
<keyword evidence="11" id="KW-1185">Reference proteome</keyword>
<dbReference type="PANTHER" id="PTHR11304">
    <property type="entry name" value="EPHRIN"/>
    <property type="match status" value="1"/>
</dbReference>
<feature type="chain" id="PRO_5042099924" evidence="8">
    <location>
        <begin position="21"/>
        <end position="450"/>
    </location>
</feature>
<dbReference type="Gene3D" id="2.60.40.420">
    <property type="entry name" value="Cupredoxins - blue copper proteins"/>
    <property type="match status" value="1"/>
</dbReference>
<keyword evidence="7" id="KW-0812">Transmembrane</keyword>
<dbReference type="InterPro" id="IPR031328">
    <property type="entry name" value="Ephrin"/>
</dbReference>